<dbReference type="AlphaFoldDB" id="A0A857JMP0"/>
<sequence length="234" mass="23949">MKRINILSAAAMLALTSQQSLAADISVEIQNLTHGLYFTPIAAVVHTPDASLFEVGEAASTELQMMAEGGSIDGITTLASAAGADMIANPAGGLLAPTMSTSADVMTTDGNLMLSVVAMILPSNDGFVGLDNWEIPTEAGTYTVFLNAYDAGTEANDELRGSGEPGMPGMPVPPPLDPLLGTGGSGVAGADTNATVHIHRGNIGDDSMTDGTSDVNNAVHRWLNPVAKVTVTVR</sequence>
<protein>
    <recommendedName>
        <fullName evidence="2">Spondin domain-containing protein</fullName>
    </recommendedName>
</protein>
<dbReference type="EMBL" id="CP047656">
    <property type="protein sequence ID" value="QHJ12237.1"/>
    <property type="molecule type" value="Genomic_DNA"/>
</dbReference>
<dbReference type="InterPro" id="IPR038678">
    <property type="entry name" value="Spondin_N_sf"/>
</dbReference>
<dbReference type="Proteomes" id="UP000464524">
    <property type="component" value="Chromosome"/>
</dbReference>
<organism evidence="3 4">
    <name type="scientific">Paraglaciecola mesophila</name>
    <dbReference type="NCBI Taxonomy" id="197222"/>
    <lineage>
        <taxon>Bacteria</taxon>
        <taxon>Pseudomonadati</taxon>
        <taxon>Pseudomonadota</taxon>
        <taxon>Gammaproteobacteria</taxon>
        <taxon>Alteromonadales</taxon>
        <taxon>Alteromonadaceae</taxon>
        <taxon>Paraglaciecola</taxon>
    </lineage>
</organism>
<feature type="domain" description="Spondin" evidence="2">
    <location>
        <begin position="37"/>
        <end position="155"/>
    </location>
</feature>
<dbReference type="Gene3D" id="2.60.40.2130">
    <property type="entry name" value="F-spondin domain"/>
    <property type="match status" value="1"/>
</dbReference>
<reference evidence="3 4" key="1">
    <citation type="submission" date="2019-12" db="EMBL/GenBank/DDBJ databases">
        <title>Genome sequencing and assembly of endphytes of Porphyra tenera.</title>
        <authorList>
            <person name="Park J.M."/>
            <person name="Shin R."/>
            <person name="Jo S.H."/>
        </authorList>
    </citation>
    <scope>NUCLEOTIDE SEQUENCE [LARGE SCALE GENOMIC DNA]</scope>
    <source>
        <strain evidence="3 4">GPM4</strain>
    </source>
</reference>
<proteinExistence type="predicted"/>
<dbReference type="InterPro" id="IPR009465">
    <property type="entry name" value="Spondin_N"/>
</dbReference>
<dbReference type="OrthoDB" id="264824at2"/>
<evidence type="ECO:0000259" key="2">
    <source>
        <dbReference type="Pfam" id="PF06468"/>
    </source>
</evidence>
<gene>
    <name evidence="3" type="ORF">FX988_02488</name>
</gene>
<evidence type="ECO:0000256" key="1">
    <source>
        <dbReference type="SAM" id="SignalP"/>
    </source>
</evidence>
<keyword evidence="1" id="KW-0732">Signal</keyword>
<dbReference type="Pfam" id="PF06468">
    <property type="entry name" value="Spond_N"/>
    <property type="match status" value="1"/>
</dbReference>
<feature type="chain" id="PRO_5032787803" description="Spondin domain-containing protein" evidence="1">
    <location>
        <begin position="23"/>
        <end position="234"/>
    </location>
</feature>
<name>A0A857JMP0_9ALTE</name>
<accession>A0A857JMP0</accession>
<feature type="signal peptide" evidence="1">
    <location>
        <begin position="1"/>
        <end position="22"/>
    </location>
</feature>
<evidence type="ECO:0000313" key="3">
    <source>
        <dbReference type="EMBL" id="QHJ12237.1"/>
    </source>
</evidence>
<evidence type="ECO:0000313" key="4">
    <source>
        <dbReference type="Proteomes" id="UP000464524"/>
    </source>
</evidence>
<dbReference type="NCBIfam" id="NF038123">
    <property type="entry name" value="NF038123_dom"/>
    <property type="match status" value="1"/>
</dbReference>
<keyword evidence="4" id="KW-1185">Reference proteome</keyword>
<dbReference type="RefSeq" id="WP_160180177.1">
    <property type="nucleotide sequence ID" value="NZ_CP047656.1"/>
</dbReference>
<dbReference type="KEGG" id="pmes:FX988_02488"/>